<dbReference type="SUPFAM" id="SSF55729">
    <property type="entry name" value="Acyl-CoA N-acyltransferases (Nat)"/>
    <property type="match status" value="1"/>
</dbReference>
<evidence type="ECO:0000313" key="2">
    <source>
        <dbReference type="Proteomes" id="UP000003963"/>
    </source>
</evidence>
<dbReference type="AlphaFoldDB" id="D9WD81"/>
<dbReference type="HOGENOM" id="CLU_099459_1_0_11"/>
<keyword evidence="1" id="KW-0808">Transferase</keyword>
<dbReference type="RefSeq" id="WP_009716947.1">
    <property type="nucleotide sequence ID" value="NZ_GG657754.1"/>
</dbReference>
<accession>D9WD81</accession>
<dbReference type="EMBL" id="GG657754">
    <property type="protein sequence ID" value="EFL25143.1"/>
    <property type="molecule type" value="Genomic_DNA"/>
</dbReference>
<dbReference type="OrthoDB" id="4536199at2"/>
<reference evidence="1 2" key="1">
    <citation type="submission" date="2009-02" db="EMBL/GenBank/DDBJ databases">
        <title>Annotation of Streptomyces hygroscopicus strain ATCC 53653.</title>
        <authorList>
            <consortium name="The Broad Institute Genome Sequencing Platform"/>
            <consortium name="Broad Institute Microbial Sequencing Center"/>
            <person name="Fischbach M."/>
            <person name="Godfrey P."/>
            <person name="Ward D."/>
            <person name="Young S."/>
            <person name="Zeng Q."/>
            <person name="Koehrsen M."/>
            <person name="Alvarado L."/>
            <person name="Berlin A.M."/>
            <person name="Bochicchio J."/>
            <person name="Borenstein D."/>
            <person name="Chapman S.B."/>
            <person name="Chen Z."/>
            <person name="Engels R."/>
            <person name="Freedman E."/>
            <person name="Gellesch M."/>
            <person name="Goldberg J."/>
            <person name="Griggs A."/>
            <person name="Gujja S."/>
            <person name="Heilman E.R."/>
            <person name="Heiman D.I."/>
            <person name="Hepburn T.A."/>
            <person name="Howarth C."/>
            <person name="Jen D."/>
            <person name="Larson L."/>
            <person name="Lewis B."/>
            <person name="Mehta T."/>
            <person name="Park D."/>
            <person name="Pearson M."/>
            <person name="Richards J."/>
            <person name="Roberts A."/>
            <person name="Saif S."/>
            <person name="Shea T.D."/>
            <person name="Shenoy N."/>
            <person name="Sisk P."/>
            <person name="Stolte C."/>
            <person name="Sykes S.N."/>
            <person name="Thomson T."/>
            <person name="Walk T."/>
            <person name="White J."/>
            <person name="Yandava C."/>
            <person name="Straight P."/>
            <person name="Clardy J."/>
            <person name="Hung D."/>
            <person name="Kolter R."/>
            <person name="Mekalanos J."/>
            <person name="Walker S."/>
            <person name="Walsh C.T."/>
            <person name="Wieland-Brown L.C."/>
            <person name="Haas B."/>
            <person name="Nusbaum C."/>
            <person name="Birren B."/>
        </authorList>
    </citation>
    <scope>NUCLEOTIDE SEQUENCE [LARGE SCALE GENOMIC DNA]</scope>
    <source>
        <strain evidence="1 2">ATCC 53653</strain>
    </source>
</reference>
<dbReference type="STRING" id="457427.SSOG_04857"/>
<protein>
    <submittedName>
        <fullName evidence="1">Putative acetyltransferase</fullName>
    </submittedName>
</protein>
<dbReference type="Proteomes" id="UP000003963">
    <property type="component" value="Unassembled WGS sequence"/>
</dbReference>
<dbReference type="InterPro" id="IPR016181">
    <property type="entry name" value="Acyl_CoA_acyltransferase"/>
</dbReference>
<keyword evidence="2" id="KW-1185">Reference proteome</keyword>
<proteinExistence type="predicted"/>
<gene>
    <name evidence="1" type="ORF">SSOG_04857</name>
</gene>
<dbReference type="GO" id="GO:0016740">
    <property type="term" value="F:transferase activity"/>
    <property type="evidence" value="ECO:0007669"/>
    <property type="project" value="UniProtKB-KW"/>
</dbReference>
<sequence>MEDVTIACRDAAGLAEIRPELLSVYADIYADRLGEQFHSVDRFDERLGWNTEVPGFGAAVGYAAGAPAGFAFGCTLQPGTRWWSGLRTTVPDDAVVQTGSRTFALSELMVVENVRGTGVAKRIHDELLRPRHEERVTLLVERAHPRVRARYEEWGYQWLGEVMPFPDAPLYDAMVLPLLH</sequence>
<evidence type="ECO:0000313" key="1">
    <source>
        <dbReference type="EMBL" id="EFL25143.1"/>
    </source>
</evidence>
<organism evidence="1 2">
    <name type="scientific">Streptomyces himastatinicus ATCC 53653</name>
    <dbReference type="NCBI Taxonomy" id="457427"/>
    <lineage>
        <taxon>Bacteria</taxon>
        <taxon>Bacillati</taxon>
        <taxon>Actinomycetota</taxon>
        <taxon>Actinomycetes</taxon>
        <taxon>Kitasatosporales</taxon>
        <taxon>Streptomycetaceae</taxon>
        <taxon>Streptomyces</taxon>
        <taxon>Streptomyces violaceusniger group</taxon>
    </lineage>
</organism>
<dbReference type="Gene3D" id="3.40.630.30">
    <property type="match status" value="1"/>
</dbReference>
<name>D9WD81_9ACTN</name>